<feature type="transmembrane region" description="Helical" evidence="9">
    <location>
        <begin position="338"/>
        <end position="358"/>
    </location>
</feature>
<comment type="similarity">
    <text evidence="2">Belongs to the amino acid-polyamine-organocation (APC) superfamily. Spore germination protein (SGP) (TC 2.A.3.9) family.</text>
</comment>
<dbReference type="InterPro" id="IPR004761">
    <property type="entry name" value="Spore_GerAB"/>
</dbReference>
<evidence type="ECO:0000256" key="2">
    <source>
        <dbReference type="ARBA" id="ARBA00007998"/>
    </source>
</evidence>
<feature type="compositionally biased region" description="Low complexity" evidence="8">
    <location>
        <begin position="421"/>
        <end position="447"/>
    </location>
</feature>
<keyword evidence="3" id="KW-0813">Transport</keyword>
<dbReference type="EMBL" id="JAOUSE010000024">
    <property type="protein sequence ID" value="MCU9594580.1"/>
    <property type="molecule type" value="Genomic_DNA"/>
</dbReference>
<dbReference type="NCBIfam" id="TIGR00912">
    <property type="entry name" value="2A0309"/>
    <property type="match status" value="1"/>
</dbReference>
<dbReference type="RefSeq" id="WP_263061652.1">
    <property type="nucleotide sequence ID" value="NZ_JAOUSE010000024.1"/>
</dbReference>
<feature type="transmembrane region" description="Helical" evidence="9">
    <location>
        <begin position="104"/>
        <end position="129"/>
    </location>
</feature>
<keyword evidence="5 9" id="KW-0812">Transmembrane</keyword>
<feature type="transmembrane region" description="Helical" evidence="9">
    <location>
        <begin position="36"/>
        <end position="57"/>
    </location>
</feature>
<keyword evidence="4" id="KW-0309">Germination</keyword>
<evidence type="ECO:0000256" key="9">
    <source>
        <dbReference type="SAM" id="Phobius"/>
    </source>
</evidence>
<evidence type="ECO:0000313" key="11">
    <source>
        <dbReference type="Proteomes" id="UP001208656"/>
    </source>
</evidence>
<feature type="transmembrane region" description="Helical" evidence="9">
    <location>
        <begin position="306"/>
        <end position="326"/>
    </location>
</feature>
<dbReference type="PANTHER" id="PTHR34975:SF2">
    <property type="entry name" value="SPORE GERMINATION PROTEIN A2"/>
    <property type="match status" value="1"/>
</dbReference>
<protein>
    <submittedName>
        <fullName evidence="10">GerAB/ArcD/ProY family transporter</fullName>
    </submittedName>
</protein>
<evidence type="ECO:0000256" key="4">
    <source>
        <dbReference type="ARBA" id="ARBA00022544"/>
    </source>
</evidence>
<evidence type="ECO:0000256" key="5">
    <source>
        <dbReference type="ARBA" id="ARBA00022692"/>
    </source>
</evidence>
<name>A0ABT2WFW7_9BACI</name>
<evidence type="ECO:0000256" key="8">
    <source>
        <dbReference type="SAM" id="MobiDB-lite"/>
    </source>
</evidence>
<feature type="transmembrane region" description="Helical" evidence="9">
    <location>
        <begin position="181"/>
        <end position="207"/>
    </location>
</feature>
<feature type="transmembrane region" description="Helical" evidence="9">
    <location>
        <begin position="69"/>
        <end position="92"/>
    </location>
</feature>
<proteinExistence type="inferred from homology"/>
<feature type="compositionally biased region" description="Polar residues" evidence="8">
    <location>
        <begin position="481"/>
        <end position="490"/>
    </location>
</feature>
<sequence>MEKTKIDRIQFFILIIIFHMSIYLTIPLASGARRDAWIVVLISAFFGILMFMIYYKLYTYYPTELPSTYINKIVGKILGKIISFGYIIYFIYICSEQLRHFGDLMITIAYLGTPIIIINSMILLLVIYATIKGIEVIARTALLSIPVICLIFVFWLIVLPFSEIFKINNLQPILENGWGPVFSTIFTNTIYIPYGHTIVFLFILPYLKNRKYGRTIGSLAIFTVGCIFTVNVLVNLAVLGPDLYNNTVFPLLRTVQLIRFMDFIERLDVMLLILIFIGNFFKIVLFFYVAVMATKELINLDDYKPIVIPFATIVLFFSMAIASNHSELIQVGIETTPLYLHLPFQMIIPVILLGIAFIRNRTKKNGSLQEKQQNQDQDYVGYNTTANALNNASDEIQSNDDASSMNQEKNNNARTISEETNNNANGNNYNQSGNSNHNGSNTNNKINQPIEQQEANRTSSIEHQSQHTNRTEASVRKNEIQKNNMANSTFEKYKPYSIDKDMAKQDNKTIGDQNKAKQNIDTTNSKQNIKKTESSQQSNPSVQKDKIKNGKQNKKINVEPQKSNEETNVTIRNTRRSKRSNRKRSVRQTKKAIKLMQMVESKQKNQNQNKNITKVKSQSEDSAINNQKPKQSLFIKYKGKQ</sequence>
<comment type="subcellular location">
    <subcellularLocation>
        <location evidence="1">Membrane</location>
        <topology evidence="1">Multi-pass membrane protein</topology>
    </subcellularLocation>
</comment>
<accession>A0ABT2WFW7</accession>
<feature type="region of interest" description="Disordered" evidence="8">
    <location>
        <begin position="508"/>
        <end position="641"/>
    </location>
</feature>
<keyword evidence="6 9" id="KW-1133">Transmembrane helix</keyword>
<reference evidence="10 11" key="1">
    <citation type="submission" date="2022-10" db="EMBL/GenBank/DDBJ databases">
        <title>Description of Fervidibacillus gen. nov. in the family Fervidibacillaceae fam. nov. with two species, Fervidibacillus albus sp. nov., and Fervidibacillus halotolerans sp. nov., isolated from tidal flat sediments.</title>
        <authorList>
            <person name="Kwon K.K."/>
            <person name="Yang S.-H."/>
        </authorList>
    </citation>
    <scope>NUCLEOTIDE SEQUENCE [LARGE SCALE GENOMIC DNA]</scope>
    <source>
        <strain evidence="10 11">DSM 23332</strain>
    </source>
</reference>
<feature type="compositionally biased region" description="Basic residues" evidence="8">
    <location>
        <begin position="573"/>
        <end position="593"/>
    </location>
</feature>
<organism evidence="10 11">
    <name type="scientific">Pallidibacillus thermolactis</name>
    <dbReference type="NCBI Taxonomy" id="251051"/>
    <lineage>
        <taxon>Bacteria</taxon>
        <taxon>Bacillati</taxon>
        <taxon>Bacillota</taxon>
        <taxon>Bacilli</taxon>
        <taxon>Bacillales</taxon>
        <taxon>Bacillaceae</taxon>
        <taxon>Pallidibacillus</taxon>
    </lineage>
</organism>
<dbReference type="PANTHER" id="PTHR34975">
    <property type="entry name" value="SPORE GERMINATION PROTEIN A2"/>
    <property type="match status" value="1"/>
</dbReference>
<evidence type="ECO:0000256" key="1">
    <source>
        <dbReference type="ARBA" id="ARBA00004141"/>
    </source>
</evidence>
<feature type="transmembrane region" description="Helical" evidence="9">
    <location>
        <begin position="141"/>
        <end position="161"/>
    </location>
</feature>
<feature type="transmembrane region" description="Helical" evidence="9">
    <location>
        <begin position="219"/>
        <end position="239"/>
    </location>
</feature>
<feature type="compositionally biased region" description="Polar residues" evidence="8">
    <location>
        <begin position="449"/>
        <end position="468"/>
    </location>
</feature>
<feature type="region of interest" description="Disordered" evidence="8">
    <location>
        <begin position="417"/>
        <end position="493"/>
    </location>
</feature>
<evidence type="ECO:0000256" key="6">
    <source>
        <dbReference type="ARBA" id="ARBA00022989"/>
    </source>
</evidence>
<feature type="compositionally biased region" description="Polar residues" evidence="8">
    <location>
        <begin position="612"/>
        <end position="630"/>
    </location>
</feature>
<keyword evidence="11" id="KW-1185">Reference proteome</keyword>
<feature type="compositionally biased region" description="Polar residues" evidence="8">
    <location>
        <begin position="510"/>
        <end position="527"/>
    </location>
</feature>
<dbReference type="Pfam" id="PF03845">
    <property type="entry name" value="Spore_permease"/>
    <property type="match status" value="1"/>
</dbReference>
<gene>
    <name evidence="10" type="ORF">OEV82_08935</name>
</gene>
<feature type="compositionally biased region" description="Basic and acidic residues" evidence="8">
    <location>
        <begin position="469"/>
        <end position="480"/>
    </location>
</feature>
<evidence type="ECO:0000256" key="7">
    <source>
        <dbReference type="ARBA" id="ARBA00023136"/>
    </source>
</evidence>
<keyword evidence="7 9" id="KW-0472">Membrane</keyword>
<feature type="transmembrane region" description="Helical" evidence="9">
    <location>
        <begin position="269"/>
        <end position="294"/>
    </location>
</feature>
<evidence type="ECO:0000256" key="3">
    <source>
        <dbReference type="ARBA" id="ARBA00022448"/>
    </source>
</evidence>
<feature type="transmembrane region" description="Helical" evidence="9">
    <location>
        <begin position="12"/>
        <end position="30"/>
    </location>
</feature>
<comment type="caution">
    <text evidence="10">The sequence shown here is derived from an EMBL/GenBank/DDBJ whole genome shotgun (WGS) entry which is preliminary data.</text>
</comment>
<evidence type="ECO:0000313" key="10">
    <source>
        <dbReference type="EMBL" id="MCU9594580.1"/>
    </source>
</evidence>
<dbReference type="Proteomes" id="UP001208656">
    <property type="component" value="Unassembled WGS sequence"/>
</dbReference>